<dbReference type="OrthoDB" id="10547181at2759"/>
<reference evidence="2 3" key="1">
    <citation type="journal article" date="2018" name="Proc. R. Soc. B">
        <title>A non-coding region near Follistatin controls head colour polymorphism in the Gouldian finch.</title>
        <authorList>
            <person name="Toomey M.B."/>
            <person name="Marques C.I."/>
            <person name="Andrade P."/>
            <person name="Araujo P.M."/>
            <person name="Sabatino S."/>
            <person name="Gazda M.A."/>
            <person name="Afonso S."/>
            <person name="Lopes R.J."/>
            <person name="Corbo J.C."/>
            <person name="Carneiro M."/>
        </authorList>
    </citation>
    <scope>NUCLEOTIDE SEQUENCE [LARGE SCALE GENOMIC DNA]</scope>
    <source>
        <strain evidence="2">Red01</strain>
        <tissue evidence="2">Muscle</tissue>
    </source>
</reference>
<evidence type="ECO:0000313" key="3">
    <source>
        <dbReference type="Proteomes" id="UP000276834"/>
    </source>
</evidence>
<evidence type="ECO:0000313" key="2">
    <source>
        <dbReference type="EMBL" id="RLW06001.1"/>
    </source>
</evidence>
<keyword evidence="3" id="KW-1185">Reference proteome</keyword>
<proteinExistence type="predicted"/>
<feature type="compositionally biased region" description="Basic and acidic residues" evidence="1">
    <location>
        <begin position="40"/>
        <end position="53"/>
    </location>
</feature>
<organism evidence="2 3">
    <name type="scientific">Chloebia gouldiae</name>
    <name type="common">Gouldian finch</name>
    <name type="synonym">Erythrura gouldiae</name>
    <dbReference type="NCBI Taxonomy" id="44316"/>
    <lineage>
        <taxon>Eukaryota</taxon>
        <taxon>Metazoa</taxon>
        <taxon>Chordata</taxon>
        <taxon>Craniata</taxon>
        <taxon>Vertebrata</taxon>
        <taxon>Euteleostomi</taxon>
        <taxon>Archelosauria</taxon>
        <taxon>Archosauria</taxon>
        <taxon>Dinosauria</taxon>
        <taxon>Saurischia</taxon>
        <taxon>Theropoda</taxon>
        <taxon>Coelurosauria</taxon>
        <taxon>Aves</taxon>
        <taxon>Neognathae</taxon>
        <taxon>Neoaves</taxon>
        <taxon>Telluraves</taxon>
        <taxon>Australaves</taxon>
        <taxon>Passeriformes</taxon>
        <taxon>Passeroidea</taxon>
        <taxon>Passeridae</taxon>
        <taxon>Chloebia</taxon>
    </lineage>
</organism>
<feature type="region of interest" description="Disordered" evidence="1">
    <location>
        <begin position="25"/>
        <end position="69"/>
    </location>
</feature>
<gene>
    <name evidence="2" type="ORF">DV515_00004997</name>
</gene>
<accession>A0A3L8SR70</accession>
<evidence type="ECO:0000256" key="1">
    <source>
        <dbReference type="SAM" id="MobiDB-lite"/>
    </source>
</evidence>
<sequence>MCSSLSRSVFAKRLNEKCSQLQPVEINTRDRNPITEAMEEDTHSSSVSRKEPMSAKLTPSLQPVGPSHESRILASQLLSSVVQVEAAVDATQKDKPRRPCSGK</sequence>
<dbReference type="Proteomes" id="UP000276834">
    <property type="component" value="Unassembled WGS sequence"/>
</dbReference>
<dbReference type="AlphaFoldDB" id="A0A3L8SR70"/>
<dbReference type="EMBL" id="QUSF01000010">
    <property type="protein sequence ID" value="RLW06001.1"/>
    <property type="molecule type" value="Genomic_DNA"/>
</dbReference>
<protein>
    <submittedName>
        <fullName evidence="2">Uncharacterized protein</fullName>
    </submittedName>
</protein>
<comment type="caution">
    <text evidence="2">The sequence shown here is derived from an EMBL/GenBank/DDBJ whole genome shotgun (WGS) entry which is preliminary data.</text>
</comment>
<name>A0A3L8SR70_CHLGU</name>